<dbReference type="AlphaFoldDB" id="A8NCE4"/>
<dbReference type="InParanoid" id="A8NCE4"/>
<feature type="compositionally biased region" description="Polar residues" evidence="2">
    <location>
        <begin position="24"/>
        <end position="69"/>
    </location>
</feature>
<dbReference type="OrthoDB" id="3224400at2759"/>
<gene>
    <name evidence="3" type="ORF">CC1G_03502</name>
</gene>
<comment type="caution">
    <text evidence="3">The sequence shown here is derived from an EMBL/GenBank/DDBJ whole genome shotgun (WGS) entry which is preliminary data.</text>
</comment>
<protein>
    <submittedName>
        <fullName evidence="3">Uncharacterized protein</fullName>
    </submittedName>
</protein>
<evidence type="ECO:0000256" key="1">
    <source>
        <dbReference type="SAM" id="Coils"/>
    </source>
</evidence>
<feature type="compositionally biased region" description="Low complexity" evidence="2">
    <location>
        <begin position="73"/>
        <end position="101"/>
    </location>
</feature>
<proteinExistence type="predicted"/>
<dbReference type="RefSeq" id="XP_001832488.1">
    <property type="nucleotide sequence ID" value="XM_001832436.2"/>
</dbReference>
<name>A8NCE4_COPC7</name>
<dbReference type="EMBL" id="AACS02000009">
    <property type="protein sequence ID" value="EAU89237.1"/>
    <property type="molecule type" value="Genomic_DNA"/>
</dbReference>
<keyword evidence="1" id="KW-0175">Coiled coil</keyword>
<evidence type="ECO:0000313" key="4">
    <source>
        <dbReference type="Proteomes" id="UP000001861"/>
    </source>
</evidence>
<dbReference type="OMA" id="NQVKTHD"/>
<feature type="coiled-coil region" evidence="1">
    <location>
        <begin position="163"/>
        <end position="193"/>
    </location>
</feature>
<feature type="compositionally biased region" description="Polar residues" evidence="2">
    <location>
        <begin position="1"/>
        <end position="11"/>
    </location>
</feature>
<evidence type="ECO:0000313" key="3">
    <source>
        <dbReference type="EMBL" id="EAU89237.1"/>
    </source>
</evidence>
<dbReference type="KEGG" id="cci:CC1G_03502"/>
<dbReference type="Proteomes" id="UP000001861">
    <property type="component" value="Unassembled WGS sequence"/>
</dbReference>
<organism evidence="3 4">
    <name type="scientific">Coprinopsis cinerea (strain Okayama-7 / 130 / ATCC MYA-4618 / FGSC 9003)</name>
    <name type="common">Inky cap fungus</name>
    <name type="synonym">Hormographiella aspergillata</name>
    <dbReference type="NCBI Taxonomy" id="240176"/>
    <lineage>
        <taxon>Eukaryota</taxon>
        <taxon>Fungi</taxon>
        <taxon>Dikarya</taxon>
        <taxon>Basidiomycota</taxon>
        <taxon>Agaricomycotina</taxon>
        <taxon>Agaricomycetes</taxon>
        <taxon>Agaricomycetidae</taxon>
        <taxon>Agaricales</taxon>
        <taxon>Agaricineae</taxon>
        <taxon>Psathyrellaceae</taxon>
        <taxon>Coprinopsis</taxon>
    </lineage>
</organism>
<keyword evidence="4" id="KW-1185">Reference proteome</keyword>
<dbReference type="VEuPathDB" id="FungiDB:CC1G_03502"/>
<dbReference type="eggNOG" id="ENOG502RC1S">
    <property type="taxonomic scope" value="Eukaryota"/>
</dbReference>
<feature type="region of interest" description="Disordered" evidence="2">
    <location>
        <begin position="1"/>
        <end position="101"/>
    </location>
</feature>
<accession>A8NCE4</accession>
<reference evidence="3 4" key="1">
    <citation type="journal article" date="2010" name="Proc. Natl. Acad. Sci. U.S.A.">
        <title>Insights into evolution of multicellular fungi from the assembled chromosomes of the mushroom Coprinopsis cinerea (Coprinus cinereus).</title>
        <authorList>
            <person name="Stajich J.E."/>
            <person name="Wilke S.K."/>
            <person name="Ahren D."/>
            <person name="Au C.H."/>
            <person name="Birren B.W."/>
            <person name="Borodovsky M."/>
            <person name="Burns C."/>
            <person name="Canback B."/>
            <person name="Casselton L.A."/>
            <person name="Cheng C.K."/>
            <person name="Deng J."/>
            <person name="Dietrich F.S."/>
            <person name="Fargo D.C."/>
            <person name="Farman M.L."/>
            <person name="Gathman A.C."/>
            <person name="Goldberg J."/>
            <person name="Guigo R."/>
            <person name="Hoegger P.J."/>
            <person name="Hooker J.B."/>
            <person name="Huggins A."/>
            <person name="James T.Y."/>
            <person name="Kamada T."/>
            <person name="Kilaru S."/>
            <person name="Kodira C."/>
            <person name="Kues U."/>
            <person name="Kupfer D."/>
            <person name="Kwan H.S."/>
            <person name="Lomsadze A."/>
            <person name="Li W."/>
            <person name="Lilly W.W."/>
            <person name="Ma L.J."/>
            <person name="Mackey A.J."/>
            <person name="Manning G."/>
            <person name="Martin F."/>
            <person name="Muraguchi H."/>
            <person name="Natvig D.O."/>
            <person name="Palmerini H."/>
            <person name="Ramesh M.A."/>
            <person name="Rehmeyer C.J."/>
            <person name="Roe B.A."/>
            <person name="Shenoy N."/>
            <person name="Stanke M."/>
            <person name="Ter-Hovhannisyan V."/>
            <person name="Tunlid A."/>
            <person name="Velagapudi R."/>
            <person name="Vision T.J."/>
            <person name="Zeng Q."/>
            <person name="Zolan M.E."/>
            <person name="Pukkila P.J."/>
        </authorList>
    </citation>
    <scope>NUCLEOTIDE SEQUENCE [LARGE SCALE GENOMIC DNA]</scope>
    <source>
        <strain evidence="4">Okayama-7 / 130 / ATCC MYA-4618 / FGSC 9003</strain>
    </source>
</reference>
<evidence type="ECO:0000256" key="2">
    <source>
        <dbReference type="SAM" id="MobiDB-lite"/>
    </source>
</evidence>
<dbReference type="GeneID" id="6008975"/>
<sequence length="209" mass="22664">MPLTSSPTSSPIVEASSPRPESPPNQGGMQTHGSWDQGGPLSQGSQPTAQGRQGPTSSSTKAPSLSFANVEQAGSARSSEAGAGRGTATADGSASTSASSALVKRSDPMELVLQEFEPFDSQSLVIQPFEEDALSDEEFHQELTRRILQLMLETHAWCAVKPRAERQAQTEQLERRINEMTEAEHKHEEARRKLMSFVQMMRKAVDALT</sequence>